<name>A0A432XJC9_9GAMM</name>
<dbReference type="SUPFAM" id="SSF50630">
    <property type="entry name" value="Acid proteases"/>
    <property type="match status" value="1"/>
</dbReference>
<comment type="caution">
    <text evidence="2">The sequence shown here is derived from an EMBL/GenBank/DDBJ whole genome shotgun (WGS) entry which is preliminary data.</text>
</comment>
<keyword evidence="1" id="KW-0732">Signal</keyword>
<evidence type="ECO:0000256" key="1">
    <source>
        <dbReference type="SAM" id="SignalP"/>
    </source>
</evidence>
<dbReference type="EMBL" id="PIPT01000003">
    <property type="protein sequence ID" value="RUO48815.1"/>
    <property type="molecule type" value="Genomic_DNA"/>
</dbReference>
<keyword evidence="3" id="KW-1185">Reference proteome</keyword>
<dbReference type="Gene3D" id="2.40.70.10">
    <property type="entry name" value="Acid Proteases"/>
    <property type="match status" value="2"/>
</dbReference>
<dbReference type="AlphaFoldDB" id="A0A432XJC9"/>
<accession>A0A432XJC9</accession>
<feature type="signal peptide" evidence="1">
    <location>
        <begin position="1"/>
        <end position="18"/>
    </location>
</feature>
<proteinExistence type="predicted"/>
<dbReference type="InterPro" id="IPR021109">
    <property type="entry name" value="Peptidase_aspartic_dom_sf"/>
</dbReference>
<reference evidence="3" key="1">
    <citation type="journal article" date="2018" name="Front. Microbiol.">
        <title>Genome-Based Analysis Reveals the Taxonomy and Diversity of the Family Idiomarinaceae.</title>
        <authorList>
            <person name="Liu Y."/>
            <person name="Lai Q."/>
            <person name="Shao Z."/>
        </authorList>
    </citation>
    <scope>NUCLEOTIDE SEQUENCE [LARGE SCALE GENOMIC DNA]</scope>
    <source>
        <strain evidence="3">SW15</strain>
    </source>
</reference>
<dbReference type="OrthoDB" id="3521766at2"/>
<sequence length="297" mass="33223">MRVLVFLALALFSSTVMAQATSWIPFENANGHVLIKVEVAGIESYAMIDSGSQVNALNLSFAEHHELEFDSNKRIKIQGAHDVQDRRIYRDVPTKLLGLDLDMELVGLELGGKHVSLLLGAPLLNQFILQFDYPNSRLRFANPGTFNLEETANLEMRPQDGSGRPLVKVNFNDEAERWVLLDTGNSGGLYLHRNFATTQNWLERFPVMEGVSRGVNASKDVELFQLPLFGFGPYKLEDIVVIVPSEGSPADFGNRYSNIGSRMKGVEVNGILGYDILKHFILTIDYRNGRGHIYVPQ</sequence>
<dbReference type="RefSeq" id="WP_126833446.1">
    <property type="nucleotide sequence ID" value="NZ_JBLXIO010000019.1"/>
</dbReference>
<gene>
    <name evidence="2" type="ORF">CWE21_05520</name>
</gene>
<protein>
    <submittedName>
        <fullName evidence="2">Signal protein PDZ</fullName>
    </submittedName>
</protein>
<evidence type="ECO:0000313" key="3">
    <source>
        <dbReference type="Proteomes" id="UP000286678"/>
    </source>
</evidence>
<organism evidence="2 3">
    <name type="scientific">Pseudidiomarina aquimaris</name>
    <dbReference type="NCBI Taxonomy" id="641841"/>
    <lineage>
        <taxon>Bacteria</taxon>
        <taxon>Pseudomonadati</taxon>
        <taxon>Pseudomonadota</taxon>
        <taxon>Gammaproteobacteria</taxon>
        <taxon>Alteromonadales</taxon>
        <taxon>Idiomarinaceae</taxon>
        <taxon>Pseudidiomarina</taxon>
    </lineage>
</organism>
<dbReference type="Proteomes" id="UP000286678">
    <property type="component" value="Unassembled WGS sequence"/>
</dbReference>
<evidence type="ECO:0000313" key="2">
    <source>
        <dbReference type="EMBL" id="RUO48815.1"/>
    </source>
</evidence>
<feature type="chain" id="PRO_5019398244" evidence="1">
    <location>
        <begin position="19"/>
        <end position="297"/>
    </location>
</feature>